<dbReference type="PANTHER" id="PTHR36121:SF1">
    <property type="entry name" value="PROTEIN SXY"/>
    <property type="match status" value="1"/>
</dbReference>
<sequence length="101" mass="11156">MAGRIRDLPGLGIKSEESLARIGITSVQQLREYGAVAAFYQLQQSAIAESRVKPSLNFLYALVGGLSNRSWLAVAQSERQQLLMELEGISEMERLFQPGSE</sequence>
<gene>
    <name evidence="2" type="ORF">NYR02_18775</name>
</gene>
<comment type="caution">
    <text evidence="2">The sequence shown here is derived from an EMBL/GenBank/DDBJ whole genome shotgun (WGS) entry which is preliminary data.</text>
</comment>
<dbReference type="RefSeq" id="WP_260977898.1">
    <property type="nucleotide sequence ID" value="NZ_JAOANI010000031.1"/>
</dbReference>
<evidence type="ECO:0000313" key="2">
    <source>
        <dbReference type="EMBL" id="MCT7361069.1"/>
    </source>
</evidence>
<proteinExistence type="predicted"/>
<dbReference type="InterPro" id="IPR007077">
    <property type="entry name" value="TfoX_C"/>
</dbReference>
<dbReference type="InterPro" id="IPR047525">
    <property type="entry name" value="TfoX-like"/>
</dbReference>
<evidence type="ECO:0000313" key="3">
    <source>
        <dbReference type="Proteomes" id="UP001147830"/>
    </source>
</evidence>
<evidence type="ECO:0000259" key="1">
    <source>
        <dbReference type="Pfam" id="PF04994"/>
    </source>
</evidence>
<reference evidence="2" key="1">
    <citation type="journal article" date="2022" name="Front. Microbiol.">
        <title>Genome-based taxonomic rearrangement of Oceanobacter-related bacteria including the description of Thalassolituus hydrocarbonoclasticus sp. nov. and Thalassolituus pacificus sp. nov. and emended description of the genus Thalassolituus.</title>
        <authorList>
            <person name="Dong C."/>
            <person name="Wei L."/>
            <person name="Wang J."/>
            <person name="Lai Q."/>
            <person name="Huang Z."/>
            <person name="Shao Z."/>
        </authorList>
    </citation>
    <scope>NUCLEOTIDE SEQUENCE</scope>
    <source>
        <strain evidence="2">59MF3M-4</strain>
    </source>
</reference>
<accession>A0A9X3ATD0</accession>
<dbReference type="Pfam" id="PF04994">
    <property type="entry name" value="TfoX_C"/>
    <property type="match status" value="1"/>
</dbReference>
<dbReference type="PANTHER" id="PTHR36121">
    <property type="entry name" value="PROTEIN SXY"/>
    <property type="match status" value="1"/>
</dbReference>
<feature type="domain" description="TfoX C-terminal" evidence="1">
    <location>
        <begin position="2"/>
        <end position="85"/>
    </location>
</feature>
<dbReference type="Proteomes" id="UP001147830">
    <property type="component" value="Unassembled WGS sequence"/>
</dbReference>
<protein>
    <submittedName>
        <fullName evidence="2">TfoX/Sxy family protein</fullName>
    </submittedName>
</protein>
<dbReference type="EMBL" id="JAOANI010000031">
    <property type="protein sequence ID" value="MCT7361069.1"/>
    <property type="molecule type" value="Genomic_DNA"/>
</dbReference>
<keyword evidence="3" id="KW-1185">Reference proteome</keyword>
<dbReference type="Gene3D" id="1.10.150.20">
    <property type="entry name" value="5' to 3' exonuclease, C-terminal subdomain"/>
    <property type="match status" value="1"/>
</dbReference>
<organism evidence="2 3">
    <name type="scientific">Thalassolituus pacificus</name>
    <dbReference type="NCBI Taxonomy" id="2975440"/>
    <lineage>
        <taxon>Bacteria</taxon>
        <taxon>Pseudomonadati</taxon>
        <taxon>Pseudomonadota</taxon>
        <taxon>Gammaproteobacteria</taxon>
        <taxon>Oceanospirillales</taxon>
        <taxon>Oceanospirillaceae</taxon>
        <taxon>Thalassolituus</taxon>
    </lineage>
</organism>
<name>A0A9X3ATD0_9GAMM</name>
<dbReference type="AlphaFoldDB" id="A0A9X3ATD0"/>
<reference evidence="2" key="2">
    <citation type="submission" date="2022-08" db="EMBL/GenBank/DDBJ databases">
        <authorList>
            <person name="Dong C."/>
        </authorList>
    </citation>
    <scope>NUCLEOTIDE SEQUENCE</scope>
    <source>
        <strain evidence="2">59MF3M-4</strain>
    </source>
</reference>